<organism evidence="1">
    <name type="scientific">marine sediment metagenome</name>
    <dbReference type="NCBI Taxonomy" id="412755"/>
    <lineage>
        <taxon>unclassified sequences</taxon>
        <taxon>metagenomes</taxon>
        <taxon>ecological metagenomes</taxon>
    </lineage>
</organism>
<dbReference type="EMBL" id="LAZR01065854">
    <property type="protein sequence ID" value="KKK54712.1"/>
    <property type="molecule type" value="Genomic_DNA"/>
</dbReference>
<name>A0A0F8WCZ1_9ZZZZ</name>
<dbReference type="AlphaFoldDB" id="A0A0F8WCZ1"/>
<reference evidence="1" key="1">
    <citation type="journal article" date="2015" name="Nature">
        <title>Complex archaea that bridge the gap between prokaryotes and eukaryotes.</title>
        <authorList>
            <person name="Spang A."/>
            <person name="Saw J.H."/>
            <person name="Jorgensen S.L."/>
            <person name="Zaremba-Niedzwiedzka K."/>
            <person name="Martijn J."/>
            <person name="Lind A.E."/>
            <person name="van Eijk R."/>
            <person name="Schleper C."/>
            <person name="Guy L."/>
            <person name="Ettema T.J."/>
        </authorList>
    </citation>
    <scope>NUCLEOTIDE SEQUENCE</scope>
</reference>
<sequence length="48" mass="5734">MFSPQIHIVFNCEEEDRITKPIIENLPSKLYIFTAFIKKTQEKDLNIH</sequence>
<proteinExistence type="predicted"/>
<accession>A0A0F8WCZ1</accession>
<protein>
    <submittedName>
        <fullName evidence="1">Uncharacterized protein</fullName>
    </submittedName>
</protein>
<feature type="non-terminal residue" evidence="1">
    <location>
        <position position="48"/>
    </location>
</feature>
<comment type="caution">
    <text evidence="1">The sequence shown here is derived from an EMBL/GenBank/DDBJ whole genome shotgun (WGS) entry which is preliminary data.</text>
</comment>
<gene>
    <name evidence="1" type="ORF">LCGC14_3081930</name>
</gene>
<evidence type="ECO:0000313" key="1">
    <source>
        <dbReference type="EMBL" id="KKK54712.1"/>
    </source>
</evidence>